<dbReference type="InterPro" id="IPR009001">
    <property type="entry name" value="Transl_elong_EF1A/Init_IF2_C"/>
</dbReference>
<dbReference type="InterPro" id="IPR005225">
    <property type="entry name" value="Small_GTP-bd"/>
</dbReference>
<evidence type="ECO:0000313" key="12">
    <source>
        <dbReference type="Proteomes" id="UP000053176"/>
    </source>
</evidence>
<dbReference type="Gene3D" id="1.10.10.10">
    <property type="entry name" value="Winged helix-like DNA-binding domain superfamily/Winged helix DNA-binding domain"/>
    <property type="match status" value="3"/>
</dbReference>
<dbReference type="Gene3D" id="2.40.30.10">
    <property type="entry name" value="Translation factors"/>
    <property type="match status" value="1"/>
</dbReference>
<sequence length="686" mass="73601">MIVGTAGHVDHGKTALVQALTGVDTDRLQEEKARGMTIDLGFAYLPTPSGDVVGFIDVPGHERFVHTMLAGASGIDFVLLVVAADDGVMPQTREHLAIVDLLGVRRGLVVLSKCDLADPARRAAVAAGISAALAGTALEGAEVIPASTITREGIDDLRRLLFEEASRFAGRSAAGRFRLAVDRCFTLHGIGTVVTGTVLSGCIGVGDSVVVSPSGLVARIRSIHAQDRMAERGRAGDRCALCLTGDGISKEAIRRGDVILDPALHAPADRIDAELRLLPREPKPIGQWFPVRLHHAAAEVGARIVLLGDEPIAPGGTAKVQIVLESPIAAAVGDAYVMRDTSAQRTIGGGRFIDLRGPSRKRRSPDRLAMLEAFAIPAPERAVAALLDTPPRYLDLGAFARDRALGAGEVASLIDRLGLATVCVGETQFVVSSMRWARFKRDLGSILETFHAGNPDLPGIGMEKLRLQLDPCLPAPAFAAAMRSLVRVGQIELDGAWIRLPGHEVRLAAREEALWREIEPRLAGPVKFHPPRVRDIASELVRPEAEIRKVLKLSGRIGTVHEVAHDHFFLHSALGEIVEIVCDLAAEHDRQFSVAQFRDNAGSGRKVAVHILEFLDRHGVTLRRGDLRRVNKHRLDLFRRQDDSGPPITKASGGASSPVGRPDFKSGRGREPVLGGFDSHSLPPSS</sequence>
<dbReference type="InterPro" id="IPR036390">
    <property type="entry name" value="WH_DNA-bd_sf"/>
</dbReference>
<feature type="compositionally biased region" description="Basic and acidic residues" evidence="9">
    <location>
        <begin position="662"/>
        <end position="671"/>
    </location>
</feature>
<dbReference type="NCBIfam" id="TIGR00475">
    <property type="entry name" value="selB"/>
    <property type="match status" value="1"/>
</dbReference>
<evidence type="ECO:0000256" key="8">
    <source>
        <dbReference type="ARBA" id="ARBA00031615"/>
    </source>
</evidence>
<protein>
    <recommendedName>
        <fullName evidence="2">Selenocysteine-specific elongation factor</fullName>
    </recommendedName>
    <alternativeName>
        <fullName evidence="8">SelB translation factor</fullName>
    </alternativeName>
</protein>
<dbReference type="GO" id="GO:0003723">
    <property type="term" value="F:RNA binding"/>
    <property type="evidence" value="ECO:0007669"/>
    <property type="project" value="InterPro"/>
</dbReference>
<dbReference type="SUPFAM" id="SSF50447">
    <property type="entry name" value="Translation proteins"/>
    <property type="match status" value="1"/>
</dbReference>
<dbReference type="InterPro" id="IPR000795">
    <property type="entry name" value="T_Tr_GTP-bd_dom"/>
</dbReference>
<dbReference type="GO" id="GO:0001514">
    <property type="term" value="P:selenocysteine incorporation"/>
    <property type="evidence" value="ECO:0007669"/>
    <property type="project" value="InterPro"/>
</dbReference>
<dbReference type="PROSITE" id="PS00301">
    <property type="entry name" value="G_TR_1"/>
    <property type="match status" value="1"/>
</dbReference>
<dbReference type="InterPro" id="IPR027417">
    <property type="entry name" value="P-loop_NTPase"/>
</dbReference>
<gene>
    <name evidence="11" type="ORF">AU467_04100</name>
</gene>
<dbReference type="SUPFAM" id="SSF50465">
    <property type="entry name" value="EF-Tu/eEF-1alpha/eIF2-gamma C-terminal domain"/>
    <property type="match status" value="1"/>
</dbReference>
<evidence type="ECO:0000256" key="5">
    <source>
        <dbReference type="ARBA" id="ARBA00022917"/>
    </source>
</evidence>
<proteinExistence type="predicted"/>
<dbReference type="EMBL" id="LPWA01000109">
    <property type="protein sequence ID" value="KUM26170.1"/>
    <property type="molecule type" value="Genomic_DNA"/>
</dbReference>
<dbReference type="InterPro" id="IPR057335">
    <property type="entry name" value="Beta-barrel_SelB"/>
</dbReference>
<dbReference type="GO" id="GO:0005829">
    <property type="term" value="C:cytosol"/>
    <property type="evidence" value="ECO:0007669"/>
    <property type="project" value="TreeGrafter"/>
</dbReference>
<name>A0A101KSF1_RHILI</name>
<dbReference type="InterPro" id="IPR048931">
    <property type="entry name" value="WHD_2nd_SelB_bact"/>
</dbReference>
<evidence type="ECO:0000256" key="1">
    <source>
        <dbReference type="ARBA" id="ARBA00004496"/>
    </source>
</evidence>
<dbReference type="PRINTS" id="PR00315">
    <property type="entry name" value="ELONGATNFCT"/>
</dbReference>
<dbReference type="PANTHER" id="PTHR43721:SF22">
    <property type="entry name" value="ELONGATION FACTOR TU, MITOCHONDRIAL"/>
    <property type="match status" value="1"/>
</dbReference>
<evidence type="ECO:0000256" key="6">
    <source>
        <dbReference type="ARBA" id="ARBA00023134"/>
    </source>
</evidence>
<keyword evidence="3" id="KW-0963">Cytoplasm</keyword>
<comment type="function">
    <text evidence="7">Translation factor necessary for the incorporation of selenocysteine into proteins. It probably replaces EF-Tu for the insertion of selenocysteine directed by the UGA codon. SelB binds GTP and GDP.</text>
</comment>
<keyword evidence="11" id="KW-0251">Elongation factor</keyword>
<dbReference type="GO" id="GO:0005525">
    <property type="term" value="F:GTP binding"/>
    <property type="evidence" value="ECO:0007669"/>
    <property type="project" value="UniProtKB-KW"/>
</dbReference>
<dbReference type="Pfam" id="PF25461">
    <property type="entry name" value="Beta-barrel_SelB"/>
    <property type="match status" value="1"/>
</dbReference>
<dbReference type="GO" id="GO:0004020">
    <property type="term" value="F:adenylylsulfate kinase activity"/>
    <property type="evidence" value="ECO:0007669"/>
    <property type="project" value="UniProtKB-EC"/>
</dbReference>
<feature type="region of interest" description="Disordered" evidence="9">
    <location>
        <begin position="638"/>
        <end position="686"/>
    </location>
</feature>
<evidence type="ECO:0000256" key="7">
    <source>
        <dbReference type="ARBA" id="ARBA00025526"/>
    </source>
</evidence>
<dbReference type="GO" id="GO:0003746">
    <property type="term" value="F:translation elongation factor activity"/>
    <property type="evidence" value="ECO:0007669"/>
    <property type="project" value="UniProtKB-KW"/>
</dbReference>
<dbReference type="InterPro" id="IPR004535">
    <property type="entry name" value="Transl_elong_SelB"/>
</dbReference>
<keyword evidence="4" id="KW-0547">Nucleotide-binding</keyword>
<comment type="caution">
    <text evidence="11">The sequence shown here is derived from an EMBL/GenBank/DDBJ whole genome shotgun (WGS) entry which is preliminary data.</text>
</comment>
<dbReference type="Pfam" id="PF00009">
    <property type="entry name" value="GTP_EFTU"/>
    <property type="match status" value="1"/>
</dbReference>
<dbReference type="Pfam" id="PF09107">
    <property type="entry name" value="WHD_3rd_SelB"/>
    <property type="match status" value="1"/>
</dbReference>
<dbReference type="PANTHER" id="PTHR43721">
    <property type="entry name" value="ELONGATION FACTOR TU-RELATED"/>
    <property type="match status" value="1"/>
</dbReference>
<dbReference type="InterPro" id="IPR031157">
    <property type="entry name" value="G_TR_CS"/>
</dbReference>
<dbReference type="AlphaFoldDB" id="A0A101KSF1"/>
<evidence type="ECO:0000256" key="2">
    <source>
        <dbReference type="ARBA" id="ARBA00015953"/>
    </source>
</evidence>
<dbReference type="CDD" id="cd04171">
    <property type="entry name" value="SelB"/>
    <property type="match status" value="1"/>
</dbReference>
<dbReference type="Gene3D" id="3.40.50.300">
    <property type="entry name" value="P-loop containing nucleotide triphosphate hydrolases"/>
    <property type="match status" value="1"/>
</dbReference>
<dbReference type="Proteomes" id="UP000053176">
    <property type="component" value="Unassembled WGS sequence"/>
</dbReference>
<reference evidence="11 12" key="1">
    <citation type="submission" date="2015-12" db="EMBL/GenBank/DDBJ databases">
        <title>Draft genome sequence of Mesorhizobium sp. UFLA 01-765, a multitolerant efficient symbiont and plant-growth promoting strain isolated from Zn-mining soil using Leucaena leucocephala as a trap plant.</title>
        <authorList>
            <person name="Rangel W.M."/>
            <person name="Thijs S."/>
            <person name="Longatti S.M."/>
            <person name="Moreira F.M."/>
            <person name="Weyens N."/>
            <person name="Vangronsveld J."/>
            <person name="Van Hamme J.D."/>
            <person name="Bottos E.M."/>
            <person name="Rineau F."/>
        </authorList>
    </citation>
    <scope>NUCLEOTIDE SEQUENCE [LARGE SCALE GENOMIC DNA]</scope>
    <source>
        <strain evidence="11 12">UFLA 01-765</strain>
    </source>
</reference>
<keyword evidence="6" id="KW-0342">GTP-binding</keyword>
<evidence type="ECO:0000256" key="3">
    <source>
        <dbReference type="ARBA" id="ARBA00022490"/>
    </source>
</evidence>
<dbReference type="SUPFAM" id="SSF52540">
    <property type="entry name" value="P-loop containing nucleoside triphosphate hydrolases"/>
    <property type="match status" value="1"/>
</dbReference>
<accession>A0A101KSF1</accession>
<dbReference type="CDD" id="cd03696">
    <property type="entry name" value="SelB_II"/>
    <property type="match status" value="1"/>
</dbReference>
<organism evidence="11 12">
    <name type="scientific">Rhizobium loti</name>
    <name type="common">Mesorhizobium loti</name>
    <dbReference type="NCBI Taxonomy" id="381"/>
    <lineage>
        <taxon>Bacteria</taxon>
        <taxon>Pseudomonadati</taxon>
        <taxon>Pseudomonadota</taxon>
        <taxon>Alphaproteobacteria</taxon>
        <taxon>Hyphomicrobiales</taxon>
        <taxon>Phyllobacteriaceae</taxon>
        <taxon>Mesorhizobium</taxon>
    </lineage>
</organism>
<feature type="domain" description="Tr-type G" evidence="10">
    <location>
        <begin position="1"/>
        <end position="173"/>
    </location>
</feature>
<dbReference type="Pfam" id="PF21214">
    <property type="entry name" value="WHD_2nd_SelB_bact"/>
    <property type="match status" value="1"/>
</dbReference>
<dbReference type="NCBIfam" id="TIGR00231">
    <property type="entry name" value="small_GTP"/>
    <property type="match status" value="1"/>
</dbReference>
<dbReference type="InterPro" id="IPR036388">
    <property type="entry name" value="WH-like_DNA-bd_sf"/>
</dbReference>
<dbReference type="InterPro" id="IPR004161">
    <property type="entry name" value="EFTu-like_2"/>
</dbReference>
<dbReference type="Pfam" id="PF09106">
    <property type="entry name" value="WHD_2nd_SelB"/>
    <property type="match status" value="1"/>
</dbReference>
<dbReference type="CDD" id="cd15491">
    <property type="entry name" value="selB_III"/>
    <property type="match status" value="1"/>
</dbReference>
<dbReference type="SUPFAM" id="SSF46785">
    <property type="entry name" value="Winged helix' DNA-binding domain"/>
    <property type="match status" value="3"/>
</dbReference>
<dbReference type="InterPro" id="IPR015191">
    <property type="entry name" value="SelB_WHD4"/>
</dbReference>
<dbReference type="PROSITE" id="PS51722">
    <property type="entry name" value="G_TR_2"/>
    <property type="match status" value="1"/>
</dbReference>
<evidence type="ECO:0000256" key="4">
    <source>
        <dbReference type="ARBA" id="ARBA00022741"/>
    </source>
</evidence>
<dbReference type="InterPro" id="IPR015190">
    <property type="entry name" value="Elong_fac_SelB-wing-hlx_typ-2"/>
</dbReference>
<dbReference type="InterPro" id="IPR050055">
    <property type="entry name" value="EF-Tu_GTPase"/>
</dbReference>
<evidence type="ECO:0000313" key="11">
    <source>
        <dbReference type="EMBL" id="KUM26170.1"/>
    </source>
</evidence>
<evidence type="ECO:0000259" key="10">
    <source>
        <dbReference type="PROSITE" id="PS51722"/>
    </source>
</evidence>
<comment type="subcellular location">
    <subcellularLocation>
        <location evidence="1">Cytoplasm</location>
    </subcellularLocation>
</comment>
<keyword evidence="5" id="KW-0648">Protein biosynthesis</keyword>
<dbReference type="Pfam" id="PF03144">
    <property type="entry name" value="GTP_EFTU_D2"/>
    <property type="match status" value="1"/>
</dbReference>
<dbReference type="InterPro" id="IPR009000">
    <property type="entry name" value="Transl_B-barrel_sf"/>
</dbReference>
<evidence type="ECO:0000256" key="9">
    <source>
        <dbReference type="SAM" id="MobiDB-lite"/>
    </source>
</evidence>
<dbReference type="GO" id="GO:0003924">
    <property type="term" value="F:GTPase activity"/>
    <property type="evidence" value="ECO:0007669"/>
    <property type="project" value="InterPro"/>
</dbReference>